<protein>
    <recommendedName>
        <fullName evidence="1">UDP-N-acetylglucosamine 2-epimerase domain-containing protein</fullName>
    </recommendedName>
</protein>
<evidence type="ECO:0000259" key="1">
    <source>
        <dbReference type="Pfam" id="PF02350"/>
    </source>
</evidence>
<dbReference type="EMBL" id="MN740221">
    <property type="protein sequence ID" value="QHT94436.1"/>
    <property type="molecule type" value="Genomic_DNA"/>
</dbReference>
<feature type="domain" description="UDP-N-acetylglucosamine 2-epimerase" evidence="1">
    <location>
        <begin position="30"/>
        <end position="335"/>
    </location>
</feature>
<organism evidence="2">
    <name type="scientific">viral metagenome</name>
    <dbReference type="NCBI Taxonomy" id="1070528"/>
    <lineage>
        <taxon>unclassified sequences</taxon>
        <taxon>metagenomes</taxon>
        <taxon>organismal metagenomes</taxon>
    </lineage>
</organism>
<accession>A0A6C0IPR3</accession>
<dbReference type="PANTHER" id="PTHR43174:SF1">
    <property type="entry name" value="UDP-N-ACETYLGLUCOSAMINE 2-EPIMERASE"/>
    <property type="match status" value="1"/>
</dbReference>
<dbReference type="AlphaFoldDB" id="A0A6C0IPR3"/>
<reference evidence="2" key="1">
    <citation type="journal article" date="2020" name="Nature">
        <title>Giant virus diversity and host interactions through global metagenomics.</title>
        <authorList>
            <person name="Schulz F."/>
            <person name="Roux S."/>
            <person name="Paez-Espino D."/>
            <person name="Jungbluth S."/>
            <person name="Walsh D.A."/>
            <person name="Denef V.J."/>
            <person name="McMahon K.D."/>
            <person name="Konstantinidis K.T."/>
            <person name="Eloe-Fadrosh E.A."/>
            <person name="Kyrpides N.C."/>
            <person name="Woyke T."/>
        </authorList>
    </citation>
    <scope>NUCLEOTIDE SEQUENCE</scope>
    <source>
        <strain evidence="2">GVMAG-M-3300024258-28</strain>
    </source>
</reference>
<name>A0A6C0IPR3_9ZZZZ</name>
<evidence type="ECO:0000313" key="2">
    <source>
        <dbReference type="EMBL" id="QHT94436.1"/>
    </source>
</evidence>
<proteinExistence type="predicted"/>
<dbReference type="Gene3D" id="3.40.50.2000">
    <property type="entry name" value="Glycogen Phosphorylase B"/>
    <property type="match status" value="2"/>
</dbReference>
<dbReference type="Pfam" id="PF02350">
    <property type="entry name" value="Epimerase_2"/>
    <property type="match status" value="1"/>
</dbReference>
<dbReference type="SUPFAM" id="SSF53756">
    <property type="entry name" value="UDP-Glycosyltransferase/glycogen phosphorylase"/>
    <property type="match status" value="1"/>
</dbReference>
<sequence length="340" mass="39590">MITKYAIIFGTRPEYLKVKSIIDECKRRSLNYKVIYVKQHISLEEELEEPIEYLEIENQDINRLQTIGYEILKKLPNFISDISDIIVQGDTATSYYAAITGFQMKKKVVHIEAGLRTYDLQRPFPEEGYRQMISRIADVNYTPHQDSAYILEEEKVGGRIVNVGNTILDVIKTYNLSVCLKNIVIITFHRRENWNKIDELLIGLKELIEVTPEIQYLWYLHPNPELQQKVKDGIKNMKNVKLEGPCNHYNFSKQIAESKCMITDSGGIQEEASFMGKHCIVLRKSTERYHIPNKYLTICGNYRKLKEMYNKISKQIEEPCYVYGKGNSAKQIIDDLLSNE</sequence>
<dbReference type="PANTHER" id="PTHR43174">
    <property type="entry name" value="UDP-N-ACETYLGLUCOSAMINE 2-EPIMERASE"/>
    <property type="match status" value="1"/>
</dbReference>
<dbReference type="InterPro" id="IPR003331">
    <property type="entry name" value="UDP_GlcNAc_Epimerase_2_dom"/>
</dbReference>
<dbReference type="InterPro" id="IPR029767">
    <property type="entry name" value="WecB-like"/>
</dbReference>